<dbReference type="PROSITE" id="PS50022">
    <property type="entry name" value="FA58C_3"/>
    <property type="match status" value="1"/>
</dbReference>
<dbReference type="EMBL" id="JBHUHZ010000001">
    <property type="protein sequence ID" value="MFD2162319.1"/>
    <property type="molecule type" value="Genomic_DNA"/>
</dbReference>
<dbReference type="Gene3D" id="2.60.120.260">
    <property type="entry name" value="Galactose-binding domain-like"/>
    <property type="match status" value="1"/>
</dbReference>
<feature type="region of interest" description="Disordered" evidence="1">
    <location>
        <begin position="261"/>
        <end position="288"/>
    </location>
</feature>
<evidence type="ECO:0000256" key="1">
    <source>
        <dbReference type="SAM" id="MobiDB-lite"/>
    </source>
</evidence>
<feature type="compositionally biased region" description="Polar residues" evidence="1">
    <location>
        <begin position="263"/>
        <end position="285"/>
    </location>
</feature>
<evidence type="ECO:0000256" key="2">
    <source>
        <dbReference type="SAM" id="SignalP"/>
    </source>
</evidence>
<evidence type="ECO:0000313" key="4">
    <source>
        <dbReference type="EMBL" id="MFD2162319.1"/>
    </source>
</evidence>
<dbReference type="PROSITE" id="PS51257">
    <property type="entry name" value="PROKAR_LIPOPROTEIN"/>
    <property type="match status" value="1"/>
</dbReference>
<organism evidence="4 5">
    <name type="scientific">Paradesertivirga mongoliensis</name>
    <dbReference type="NCBI Taxonomy" id="2100740"/>
    <lineage>
        <taxon>Bacteria</taxon>
        <taxon>Pseudomonadati</taxon>
        <taxon>Bacteroidota</taxon>
        <taxon>Sphingobacteriia</taxon>
        <taxon>Sphingobacteriales</taxon>
        <taxon>Sphingobacteriaceae</taxon>
        <taxon>Paradesertivirga</taxon>
    </lineage>
</organism>
<feature type="signal peptide" evidence="2">
    <location>
        <begin position="1"/>
        <end position="21"/>
    </location>
</feature>
<sequence length="403" mass="45353">MKKIRYIRYFLILISVSGMVASCSKMDDNYGHFIKDGEKVYTGKAEALQALPGKNRIKLKWLLVSDPKINKAVVYWNSRADSMVVPIQRTTGEQEIEVIIPNLVENAYTFQVYTYDNAGNRSIMVETIGTAYGENYEQTISNRPLDSTSFRPNNDLLLSWFGAGTQAVKVEVIYTDRAGAIKALDIKKQINPLNPALAPVWYATNILPNYDRTKSLKYRTGYLPETGAIDTFYTAYTEITDIRTYVPIPPPPADENLARAKPITTSGGSGTPLTDGNRTGSTRWQPGSGERGDLNVWFYVDLGSVKEFNTTQLYISKDPNKITYYEVLTSEESSVGTNTKWKRAYIKFGAPEEEDIFYSKDPNDDTKLVPLKARFIKINVGLRDADTNINIAELEVYKFAKIP</sequence>
<comment type="caution">
    <text evidence="4">The sequence shown here is derived from an EMBL/GenBank/DDBJ whole genome shotgun (WGS) entry which is preliminary data.</text>
</comment>
<evidence type="ECO:0000313" key="5">
    <source>
        <dbReference type="Proteomes" id="UP001597387"/>
    </source>
</evidence>
<keyword evidence="5" id="KW-1185">Reference proteome</keyword>
<dbReference type="InterPro" id="IPR000421">
    <property type="entry name" value="FA58C"/>
</dbReference>
<dbReference type="Pfam" id="PF16389">
    <property type="entry name" value="DUF4998"/>
    <property type="match status" value="1"/>
</dbReference>
<name>A0ABW4ZJU5_9SPHI</name>
<proteinExistence type="predicted"/>
<keyword evidence="2" id="KW-0732">Signal</keyword>
<dbReference type="Proteomes" id="UP001597387">
    <property type="component" value="Unassembled WGS sequence"/>
</dbReference>
<accession>A0ABW4ZJU5</accession>
<dbReference type="RefSeq" id="WP_255903852.1">
    <property type="nucleotide sequence ID" value="NZ_JAFMZO010000003.1"/>
</dbReference>
<reference evidence="5" key="1">
    <citation type="journal article" date="2019" name="Int. J. Syst. Evol. Microbiol.">
        <title>The Global Catalogue of Microorganisms (GCM) 10K type strain sequencing project: providing services to taxonomists for standard genome sequencing and annotation.</title>
        <authorList>
            <consortium name="The Broad Institute Genomics Platform"/>
            <consortium name="The Broad Institute Genome Sequencing Center for Infectious Disease"/>
            <person name="Wu L."/>
            <person name="Ma J."/>
        </authorList>
    </citation>
    <scope>NUCLEOTIDE SEQUENCE [LARGE SCALE GENOMIC DNA]</scope>
    <source>
        <strain evidence="5">KCTC 42217</strain>
    </source>
</reference>
<gene>
    <name evidence="4" type="ORF">ACFSJU_07930</name>
</gene>
<evidence type="ECO:0000259" key="3">
    <source>
        <dbReference type="PROSITE" id="PS50022"/>
    </source>
</evidence>
<feature type="chain" id="PRO_5046165659" evidence="2">
    <location>
        <begin position="22"/>
        <end position="403"/>
    </location>
</feature>
<dbReference type="Pfam" id="PF00754">
    <property type="entry name" value="F5_F8_type_C"/>
    <property type="match status" value="1"/>
</dbReference>
<dbReference type="SUPFAM" id="SSF49785">
    <property type="entry name" value="Galactose-binding domain-like"/>
    <property type="match status" value="1"/>
</dbReference>
<dbReference type="InterPro" id="IPR008979">
    <property type="entry name" value="Galactose-bd-like_sf"/>
</dbReference>
<protein>
    <submittedName>
        <fullName evidence="4">DUF4998 domain-containing protein</fullName>
    </submittedName>
</protein>
<feature type="domain" description="F5/8 type C" evidence="3">
    <location>
        <begin position="240"/>
        <end position="399"/>
    </location>
</feature>